<dbReference type="GO" id="GO:0042773">
    <property type="term" value="P:ATP synthesis coupled electron transport"/>
    <property type="evidence" value="ECO:0007669"/>
    <property type="project" value="InterPro"/>
</dbReference>
<dbReference type="PANTHER" id="PTHR43507">
    <property type="entry name" value="NADH-UBIQUINONE OXIDOREDUCTASE CHAIN 4"/>
    <property type="match status" value="1"/>
</dbReference>
<geneLocation type="mitochondrion" evidence="3"/>
<proteinExistence type="inferred from homology"/>
<feature type="transmembrane region" description="Helical" evidence="1">
    <location>
        <begin position="233"/>
        <end position="258"/>
    </location>
</feature>
<evidence type="ECO:0000313" key="3">
    <source>
        <dbReference type="EMBL" id="APR74268.1"/>
    </source>
</evidence>
<feature type="transmembrane region" description="Helical" evidence="1">
    <location>
        <begin position="326"/>
        <end position="346"/>
    </location>
</feature>
<gene>
    <name evidence="3" type="primary">nad4</name>
</gene>
<comment type="similarity">
    <text evidence="1">Belongs to the complex I subunit 4 family.</text>
</comment>
<protein>
    <recommendedName>
        <fullName evidence="1">NADH-ubiquinone oxidoreductase chain 4</fullName>
        <ecNumber evidence="1">7.1.1.2</ecNumber>
    </recommendedName>
</protein>
<feature type="transmembrane region" description="Helical" evidence="1">
    <location>
        <begin position="7"/>
        <end position="27"/>
    </location>
</feature>
<keyword evidence="1 3" id="KW-0496">Mitochondrion</keyword>
<dbReference type="EMBL" id="KU341386">
    <property type="protein sequence ID" value="APR74268.1"/>
    <property type="molecule type" value="Genomic_RNA"/>
</dbReference>
<keyword evidence="3" id="KW-0560">Oxidoreductase</keyword>
<comment type="function">
    <text evidence="1">Core subunit of the mitochondrial membrane respiratory chain NADH dehydrogenase (Complex I) which catalyzes electron transfer from NADH through the respiratory chain, using ubiquinone as an electron acceptor. Essential for the catalytic activity and assembly of complex I.</text>
</comment>
<dbReference type="GO" id="GO:0031966">
    <property type="term" value="C:mitochondrial membrane"/>
    <property type="evidence" value="ECO:0007669"/>
    <property type="project" value="UniProtKB-SubCell"/>
</dbReference>
<dbReference type="Pfam" id="PF00361">
    <property type="entry name" value="Proton_antipo_M"/>
    <property type="match status" value="1"/>
</dbReference>
<dbReference type="EC" id="7.1.1.2" evidence="1"/>
<dbReference type="GO" id="GO:0003954">
    <property type="term" value="F:NADH dehydrogenase activity"/>
    <property type="evidence" value="ECO:0007669"/>
    <property type="project" value="TreeGrafter"/>
</dbReference>
<keyword evidence="1" id="KW-0520">NAD</keyword>
<keyword evidence="1" id="KW-1133">Transmembrane helix</keyword>
<comment type="subcellular location">
    <subcellularLocation>
        <location evidence="1">Mitochondrion membrane</location>
        <topology evidence="1">Multi-pass membrane protein</topology>
    </subcellularLocation>
</comment>
<dbReference type="GO" id="GO:0015990">
    <property type="term" value="P:electron transport coupled proton transport"/>
    <property type="evidence" value="ECO:0007669"/>
    <property type="project" value="TreeGrafter"/>
</dbReference>
<keyword evidence="1" id="KW-0249">Electron transport</keyword>
<feature type="transmembrane region" description="Helical" evidence="1">
    <location>
        <begin position="358"/>
        <end position="386"/>
    </location>
</feature>
<sequence>MVCIDMYLYLLLVAGIDAYLAYTLPAYRTAAVFSWWHTEYCIIVDGLYVFVFVFILVFAMAASAIAHRAVHRTVEHYVLTACMLSTGVVLVVVDDMIAFYALFECMLLLIYGYLHQYTILCRATYAMYMLTAYTIAGSSMLCIGVATMYMCYGTTTATYTTAYSSYQYGITMLCALSIHVGMYCKIPCWPLQAWLTEAHVESSTDGSIILAGVYLKVGIIGWYRYVMCSQHASMFYCMPVFMLSGIVGTCALTALLLYTVDTKRFAAASSIVHMQIATMLCIWMQHRCLLVGVLLQLVAHSWIAAALFYMLGDVYELHGIRSARSLYTYHSTATALLLVLLANSGYPCTISYYAEWLLIAHALSVSLAIGMLIAGAAGALATCGLMMWAQLSSGQSRLCTGLTTSLSTSSSTILCMYLALLASTVPSTYADAVLINIL</sequence>
<feature type="domain" description="NADH:quinone oxidoreductase/Mrp antiporter transmembrane" evidence="2">
    <location>
        <begin position="94"/>
        <end position="375"/>
    </location>
</feature>
<feature type="transmembrane region" description="Helical" evidence="1">
    <location>
        <begin position="74"/>
        <end position="91"/>
    </location>
</feature>
<dbReference type="PRINTS" id="PR01437">
    <property type="entry name" value="NUOXDRDTASE4"/>
</dbReference>
<keyword evidence="1" id="KW-0830">Ubiquinone</keyword>
<feature type="transmembrane region" description="Helical" evidence="1">
    <location>
        <begin position="291"/>
        <end position="314"/>
    </location>
</feature>
<name>A0A1L6KYD1_9EUGL</name>
<evidence type="ECO:0000259" key="2">
    <source>
        <dbReference type="Pfam" id="PF00361"/>
    </source>
</evidence>
<dbReference type="InterPro" id="IPR003918">
    <property type="entry name" value="NADH_UbQ_OxRdtase"/>
</dbReference>
<feature type="transmembrane region" description="Helical" evidence="1">
    <location>
        <begin position="47"/>
        <end position="67"/>
    </location>
</feature>
<feature type="transmembrane region" description="Helical" evidence="1">
    <location>
        <begin position="126"/>
        <end position="146"/>
    </location>
</feature>
<dbReference type="GO" id="GO:0008137">
    <property type="term" value="F:NADH dehydrogenase (ubiquinone) activity"/>
    <property type="evidence" value="ECO:0007669"/>
    <property type="project" value="UniProtKB-UniRule"/>
</dbReference>
<dbReference type="GO" id="GO:0048039">
    <property type="term" value="F:ubiquinone binding"/>
    <property type="evidence" value="ECO:0007669"/>
    <property type="project" value="TreeGrafter"/>
</dbReference>
<feature type="transmembrane region" description="Helical" evidence="1">
    <location>
        <begin position="166"/>
        <end position="186"/>
    </location>
</feature>
<keyword evidence="1" id="KW-0813">Transport</keyword>
<keyword evidence="1" id="KW-0679">Respiratory chain</keyword>
<feature type="transmembrane region" description="Helical" evidence="1">
    <location>
        <begin position="207"/>
        <end position="227"/>
    </location>
</feature>
<dbReference type="AlphaFoldDB" id="A0A1L6KYD1"/>
<feature type="transmembrane region" description="Helical" evidence="1">
    <location>
        <begin position="97"/>
        <end position="114"/>
    </location>
</feature>
<accession>A0A1L6KYD1</accession>
<comment type="catalytic activity">
    <reaction evidence="1">
        <text>a ubiquinone + NADH + 5 H(+)(in) = a ubiquinol + NAD(+) + 4 H(+)(out)</text>
        <dbReference type="Rhea" id="RHEA:29091"/>
        <dbReference type="Rhea" id="RHEA-COMP:9565"/>
        <dbReference type="Rhea" id="RHEA-COMP:9566"/>
        <dbReference type="ChEBI" id="CHEBI:15378"/>
        <dbReference type="ChEBI" id="CHEBI:16389"/>
        <dbReference type="ChEBI" id="CHEBI:17976"/>
        <dbReference type="ChEBI" id="CHEBI:57540"/>
        <dbReference type="ChEBI" id="CHEBI:57945"/>
        <dbReference type="EC" id="7.1.1.2"/>
    </reaction>
</comment>
<dbReference type="InterPro" id="IPR001750">
    <property type="entry name" value="ND/Mrp_TM"/>
</dbReference>
<keyword evidence="1" id="KW-0472">Membrane</keyword>
<organism evidence="3">
    <name type="scientific">Diplonema ambulator</name>
    <dbReference type="NCBI Taxonomy" id="182243"/>
    <lineage>
        <taxon>Eukaryota</taxon>
        <taxon>Discoba</taxon>
        <taxon>Euglenozoa</taxon>
        <taxon>Diplonemea</taxon>
        <taxon>Diplonemidae</taxon>
        <taxon>Diplonema</taxon>
    </lineage>
</organism>
<dbReference type="PANTHER" id="PTHR43507:SF1">
    <property type="entry name" value="NADH-UBIQUINONE OXIDOREDUCTASE CHAIN 4"/>
    <property type="match status" value="1"/>
</dbReference>
<keyword evidence="1" id="KW-0812">Transmembrane</keyword>
<reference evidence="3" key="1">
    <citation type="journal article" date="2016" name="Nucleic Acids Res.">
        <title>Novel modes of RNA editing in mitochondria.</title>
        <authorList>
            <person name="Moreira S."/>
            <person name="Valach M."/>
            <person name="Aoulad-Aissa M."/>
            <person name="Otto C."/>
            <person name="Burger G."/>
        </authorList>
    </citation>
    <scope>NUCLEOTIDE SEQUENCE</scope>
    <source>
        <strain evidence="3">ATCC 50223</strain>
    </source>
</reference>
<evidence type="ECO:0000256" key="1">
    <source>
        <dbReference type="RuleBase" id="RU003297"/>
    </source>
</evidence>